<name>A0A5C3P0J8_9APHY</name>
<dbReference type="AlphaFoldDB" id="A0A5C3P0J8"/>
<organism evidence="2 3">
    <name type="scientific">Polyporus arcularius HHB13444</name>
    <dbReference type="NCBI Taxonomy" id="1314778"/>
    <lineage>
        <taxon>Eukaryota</taxon>
        <taxon>Fungi</taxon>
        <taxon>Dikarya</taxon>
        <taxon>Basidiomycota</taxon>
        <taxon>Agaricomycotina</taxon>
        <taxon>Agaricomycetes</taxon>
        <taxon>Polyporales</taxon>
        <taxon>Polyporaceae</taxon>
        <taxon>Polyporus</taxon>
    </lineage>
</organism>
<keyword evidence="3" id="KW-1185">Reference proteome</keyword>
<feature type="non-terminal residue" evidence="2">
    <location>
        <position position="88"/>
    </location>
</feature>
<evidence type="ECO:0000313" key="2">
    <source>
        <dbReference type="EMBL" id="TFK83031.1"/>
    </source>
</evidence>
<sequence>MIAEELREVPTVGSSTSASPSDLDTHISSTLSKLDTLQSRGNVLASTQSRSRRDKSAAHAKYLEDGLLGLQNELSESLNSIKRSLLHM</sequence>
<proteinExistence type="predicted"/>
<reference evidence="2 3" key="1">
    <citation type="journal article" date="2019" name="Nat. Ecol. Evol.">
        <title>Megaphylogeny resolves global patterns of mushroom evolution.</title>
        <authorList>
            <person name="Varga T."/>
            <person name="Krizsan K."/>
            <person name="Foldi C."/>
            <person name="Dima B."/>
            <person name="Sanchez-Garcia M."/>
            <person name="Sanchez-Ramirez S."/>
            <person name="Szollosi G.J."/>
            <person name="Szarkandi J.G."/>
            <person name="Papp V."/>
            <person name="Albert L."/>
            <person name="Andreopoulos W."/>
            <person name="Angelini C."/>
            <person name="Antonin V."/>
            <person name="Barry K.W."/>
            <person name="Bougher N.L."/>
            <person name="Buchanan P."/>
            <person name="Buyck B."/>
            <person name="Bense V."/>
            <person name="Catcheside P."/>
            <person name="Chovatia M."/>
            <person name="Cooper J."/>
            <person name="Damon W."/>
            <person name="Desjardin D."/>
            <person name="Finy P."/>
            <person name="Geml J."/>
            <person name="Haridas S."/>
            <person name="Hughes K."/>
            <person name="Justo A."/>
            <person name="Karasinski D."/>
            <person name="Kautmanova I."/>
            <person name="Kiss B."/>
            <person name="Kocsube S."/>
            <person name="Kotiranta H."/>
            <person name="LaButti K.M."/>
            <person name="Lechner B.E."/>
            <person name="Liimatainen K."/>
            <person name="Lipzen A."/>
            <person name="Lukacs Z."/>
            <person name="Mihaltcheva S."/>
            <person name="Morgado L.N."/>
            <person name="Niskanen T."/>
            <person name="Noordeloos M.E."/>
            <person name="Ohm R.A."/>
            <person name="Ortiz-Santana B."/>
            <person name="Ovrebo C."/>
            <person name="Racz N."/>
            <person name="Riley R."/>
            <person name="Savchenko A."/>
            <person name="Shiryaev A."/>
            <person name="Soop K."/>
            <person name="Spirin V."/>
            <person name="Szebenyi C."/>
            <person name="Tomsovsky M."/>
            <person name="Tulloss R.E."/>
            <person name="Uehling J."/>
            <person name="Grigoriev I.V."/>
            <person name="Vagvolgyi C."/>
            <person name="Papp T."/>
            <person name="Martin F.M."/>
            <person name="Miettinen O."/>
            <person name="Hibbett D.S."/>
            <person name="Nagy L.G."/>
        </authorList>
    </citation>
    <scope>NUCLEOTIDE SEQUENCE [LARGE SCALE GENOMIC DNA]</scope>
    <source>
        <strain evidence="2 3">HHB13444</strain>
    </source>
</reference>
<dbReference type="Proteomes" id="UP000308197">
    <property type="component" value="Unassembled WGS sequence"/>
</dbReference>
<evidence type="ECO:0000313" key="3">
    <source>
        <dbReference type="Proteomes" id="UP000308197"/>
    </source>
</evidence>
<accession>A0A5C3P0J8</accession>
<evidence type="ECO:0000256" key="1">
    <source>
        <dbReference type="SAM" id="MobiDB-lite"/>
    </source>
</evidence>
<feature type="compositionally biased region" description="Polar residues" evidence="1">
    <location>
        <begin position="12"/>
        <end position="26"/>
    </location>
</feature>
<dbReference type="EMBL" id="ML211427">
    <property type="protein sequence ID" value="TFK83031.1"/>
    <property type="molecule type" value="Genomic_DNA"/>
</dbReference>
<feature type="region of interest" description="Disordered" evidence="1">
    <location>
        <begin position="1"/>
        <end position="26"/>
    </location>
</feature>
<protein>
    <submittedName>
        <fullName evidence="2">Uncharacterized protein</fullName>
    </submittedName>
</protein>
<dbReference type="InParanoid" id="A0A5C3P0J8"/>
<gene>
    <name evidence="2" type="ORF">K466DRAFT_590059</name>
</gene>